<feature type="domain" description="VWFA" evidence="7">
    <location>
        <begin position="131"/>
        <end position="188"/>
    </location>
</feature>
<organism evidence="9 10">
    <name type="scientific">Mytilus edulis</name>
    <name type="common">Blue mussel</name>
    <dbReference type="NCBI Taxonomy" id="6550"/>
    <lineage>
        <taxon>Eukaryota</taxon>
        <taxon>Metazoa</taxon>
        <taxon>Spiralia</taxon>
        <taxon>Lophotrochozoa</taxon>
        <taxon>Mollusca</taxon>
        <taxon>Bivalvia</taxon>
        <taxon>Autobranchia</taxon>
        <taxon>Pteriomorphia</taxon>
        <taxon>Mytilida</taxon>
        <taxon>Mytiloidea</taxon>
        <taxon>Mytilidae</taxon>
        <taxon>Mytilinae</taxon>
        <taxon>Mytilus</taxon>
    </lineage>
</organism>
<feature type="domain" description="Ig-like" evidence="8">
    <location>
        <begin position="553"/>
        <end position="646"/>
    </location>
</feature>
<dbReference type="PROSITE" id="PS50234">
    <property type="entry name" value="VWFA"/>
    <property type="match status" value="6"/>
</dbReference>
<feature type="domain" description="Ig-like" evidence="8">
    <location>
        <begin position="1515"/>
        <end position="1612"/>
    </location>
</feature>
<dbReference type="InterPro" id="IPR002035">
    <property type="entry name" value="VWF_A"/>
</dbReference>
<reference evidence="9" key="1">
    <citation type="submission" date="2021-03" db="EMBL/GenBank/DDBJ databases">
        <authorList>
            <person name="Bekaert M."/>
        </authorList>
    </citation>
    <scope>NUCLEOTIDE SEQUENCE</scope>
</reference>
<dbReference type="Proteomes" id="UP000683360">
    <property type="component" value="Unassembled WGS sequence"/>
</dbReference>
<protein>
    <submittedName>
        <fullName evidence="9">COL6A</fullName>
    </submittedName>
</protein>
<dbReference type="OrthoDB" id="6132182at2759"/>
<dbReference type="InterPro" id="IPR036179">
    <property type="entry name" value="Ig-like_dom_sf"/>
</dbReference>
<feature type="domain" description="Ig-like" evidence="8">
    <location>
        <begin position="250"/>
        <end position="345"/>
    </location>
</feature>
<dbReference type="InterPro" id="IPR036465">
    <property type="entry name" value="vWFA_dom_sf"/>
</dbReference>
<dbReference type="Pfam" id="PF00092">
    <property type="entry name" value="VWA"/>
    <property type="match status" value="5"/>
</dbReference>
<dbReference type="GO" id="GO:0005576">
    <property type="term" value="C:extracellular region"/>
    <property type="evidence" value="ECO:0007669"/>
    <property type="project" value="UniProtKB-SubCell"/>
</dbReference>
<dbReference type="Gene3D" id="2.60.40.10">
    <property type="entry name" value="Immunoglobulins"/>
    <property type="match status" value="7"/>
</dbReference>
<feature type="domain" description="VWFA" evidence="7">
    <location>
        <begin position="359"/>
        <end position="536"/>
    </location>
</feature>
<sequence>MITYEDKNLTDKIDIVNCLNDHFSSVGEKLIPHPHSNFESEKINNYVKSKINDNTLFSLYTVTNADVFKYLSNLDINKSTGTDGVGPRILKVSKSILVDSLTHIINLSLCTGIFPDILNCHDSKIKRNGYDLVVILDSSVSQEYFDWMTTFTKNLADTICFDDGEFKIGLLRYSRDSNVQFNLNDYQSSGNRAETDGIQLYVIGLNINDSVELDETSSHPLTTYQYLIKSKRELEIVPPKIYADLLGTIPTVRVLSTRYHVKHRASVTLECVVDSYPSHTEVTWYRVTNGGRTEVEKGTDYCGSTVIVPSLTINRADLYDNGNYVCTAENVAGVGSSEATRVIVSGVATTVNSIETGYDLVVILDSSVSQEYFDWMTTFTKNLLDTICFYHEEFKIGLLRYSTDSNVQFNLNDYQSSGNLRKAVDNVSYQGGITNTAQAIDTARIQMFRPDQGDRDYARNFILLVTGQDKSLSTNSTWRAAERAETDGIQLYVIGLNINDSVELDETSSHPLTTYQYLIKSKRELEIVPPKIYADLLRMSKNPPSMRQRPTIPTVKVLSPRYPVKYGTTVTLECVVNSNPPHTEVTWYRVINGSRTQVEKVTDYCGSTVNVPSLTINRADLYDNGNYVCTAENVAGVGSSDETRVIVSGACGLTKVDIVIILDSSASVSDDNYQKMKNFCKDFLKNADLDSRNIQVGIVSYSSSVHIEFQMNDYTTSQDIMDAIDAIPYRNGSKNTADGLRIMRSQMFTASNGDRDSVPNVVLILTDGWSNTTSRGTIFEAEQARAEGVHIYCIGIGLRDTSEFNDMASEPASENSFHVQEFDDLAAVGDQVFQALCLVKPDVFIKPNKSPVLYGEPVTIECTVKSDIPVKEVTWYRVEGDSRTPVVQDGRKYSGSTVRVSYLTINHANFQDEGTYVCTAENAAGVGSSTNGEVDITGAQPVVSIPKREYTGDMRTEVTLECVVVANPPETTVYWRREYQGEMVDVGTRPSRFSRASPSSPSLTIRNLDTSDTGMYQCFADNPVGTGQSQQTSLRVLSQPVVSIPKREYTGDMSTQVTLECVVVANPPETTVYWRREDRGEMVDVDTRSSRYSRASPSSPSLTITNLDTSDTGMYQCFADNPVGTGQSQQTSLRVLLPITIPVTATPCGQAKFDIVIILDSSTSVGHDNYQQMKNFCKDFLKNADLDSGNIQVGIVSYSTGVHIEFQMNDYCTSQDIMDAIDAIPYRYGSTNTADGLRTMRSQMFTSRNGDRDGVPNVVIILTDGVSNINSRRTIPEAEQARAAGIHIYAVGIGLRDTRELDAMASEPASENSFNVQSFDELAVLSDQVFQTFCPVATTVKPPEPGYDLVVILDSSVSQEYFDWMTTFTKNLADTVSIDDDEFRVGLLRYSTDSNVQFNLKDYQSSGDVQNAVDQVRFRGGVTNTAQAIDTARTQMFRPDQGDRDYARNFILLITGQDKSLSTNDAWRAAERAETDGIQLYVMGLNINDLPPQIYADLLGMAKNPPPMRPRPVKPDVDIEPYRSTVMTVLYGGPVTIECTVRSGIPVKEVTWYRVQADSRTSVVVDGRKYSGSTVRVPSLTINSANCQDAGTYVCTAENAAGVGSSHNGGVDVTGALPVVTVPRREYSRDLGTELTLECDVVANPPETIVYWRRKDRGEMVDVDTTSSRYSRVSPSSPSLTVKNLDTSDTGMYQCFADNPVGTGQSQQTSLRVLLPITLPIIETTETVATTEKPRKTGYDLVIILDSSVSQEYFDLMKTFTKHLAYTISIDDQEFRVGLLIYSTDSKVQFNLKDYQSSANVKHAVDMVQYRIGLKDTAKAIDTARTQMFRPDQGDRDYARNFILLITGQDKSLSTNDAWRAAERAETDGIETAWNAKDSFSNETKTSLDIDTVLQRTTASGQTVASNHHNHEDLFIP</sequence>
<dbReference type="InterPro" id="IPR013106">
    <property type="entry name" value="Ig_V-set"/>
</dbReference>
<dbReference type="SUPFAM" id="SSF48726">
    <property type="entry name" value="Immunoglobulin"/>
    <property type="match status" value="7"/>
</dbReference>
<dbReference type="InterPro" id="IPR013783">
    <property type="entry name" value="Ig-like_fold"/>
</dbReference>
<dbReference type="CDD" id="cd00096">
    <property type="entry name" value="Ig"/>
    <property type="match status" value="6"/>
</dbReference>
<dbReference type="EMBL" id="CAJPWZ010002555">
    <property type="protein sequence ID" value="CAG2240336.1"/>
    <property type="molecule type" value="Genomic_DNA"/>
</dbReference>
<keyword evidence="2" id="KW-0964">Secreted</keyword>
<feature type="domain" description="VWFA" evidence="7">
    <location>
        <begin position="1740"/>
        <end position="1871"/>
    </location>
</feature>
<feature type="domain" description="VWFA" evidence="7">
    <location>
        <begin position="1348"/>
        <end position="1530"/>
    </location>
</feature>
<dbReference type="InterPro" id="IPR007110">
    <property type="entry name" value="Ig-like_dom"/>
</dbReference>
<evidence type="ECO:0000259" key="7">
    <source>
        <dbReference type="PROSITE" id="PS50234"/>
    </source>
</evidence>
<feature type="domain" description="Ig-like" evidence="8">
    <location>
        <begin position="1040"/>
        <end position="1134"/>
    </location>
</feature>
<dbReference type="PANTHER" id="PTHR24020">
    <property type="entry name" value="COLLAGEN ALPHA"/>
    <property type="match status" value="1"/>
</dbReference>
<comment type="subcellular location">
    <subcellularLocation>
        <location evidence="1">Secreted</location>
    </subcellularLocation>
</comment>
<dbReference type="InterPro" id="IPR050525">
    <property type="entry name" value="ECM_Assembly_Org"/>
</dbReference>
<gene>
    <name evidence="9" type="ORF">MEDL_52640</name>
</gene>
<dbReference type="SMART" id="SM00406">
    <property type="entry name" value="IGv"/>
    <property type="match status" value="6"/>
</dbReference>
<name>A0A8S3UD20_MYTED</name>
<dbReference type="Pfam" id="PF13927">
    <property type="entry name" value="Ig_3"/>
    <property type="match status" value="7"/>
</dbReference>
<dbReference type="CDD" id="cd01450">
    <property type="entry name" value="vWFA_subfamily_ECM"/>
    <property type="match status" value="5"/>
</dbReference>
<evidence type="ECO:0000256" key="3">
    <source>
        <dbReference type="ARBA" id="ARBA00022729"/>
    </source>
</evidence>
<keyword evidence="3" id="KW-0732">Signal</keyword>
<dbReference type="InterPro" id="IPR003598">
    <property type="entry name" value="Ig_sub2"/>
</dbReference>
<evidence type="ECO:0000256" key="1">
    <source>
        <dbReference type="ARBA" id="ARBA00004613"/>
    </source>
</evidence>
<feature type="compositionally biased region" description="Low complexity" evidence="6">
    <location>
        <begin position="1090"/>
        <end position="1101"/>
    </location>
</feature>
<dbReference type="PANTHER" id="PTHR24020:SF20">
    <property type="entry name" value="PH DOMAIN-CONTAINING PROTEIN"/>
    <property type="match status" value="1"/>
</dbReference>
<feature type="domain" description="VWFA" evidence="7">
    <location>
        <begin position="657"/>
        <end position="832"/>
    </location>
</feature>
<dbReference type="InterPro" id="IPR003599">
    <property type="entry name" value="Ig_sub"/>
</dbReference>
<dbReference type="SUPFAM" id="SSF53300">
    <property type="entry name" value="vWA-like"/>
    <property type="match status" value="6"/>
</dbReference>
<keyword evidence="5" id="KW-0325">Glycoprotein</keyword>
<proteinExistence type="predicted"/>
<feature type="domain" description="Ig-like" evidence="8">
    <location>
        <begin position="941"/>
        <end position="1035"/>
    </location>
</feature>
<dbReference type="Gene3D" id="3.40.50.410">
    <property type="entry name" value="von Willebrand factor, type A domain"/>
    <property type="match status" value="6"/>
</dbReference>
<comment type="caution">
    <text evidence="9">The sequence shown here is derived from an EMBL/GenBank/DDBJ whole genome shotgun (WGS) entry which is preliminary data.</text>
</comment>
<feature type="domain" description="Ig-like" evidence="8">
    <location>
        <begin position="841"/>
        <end position="937"/>
    </location>
</feature>
<dbReference type="PRINTS" id="PR00453">
    <property type="entry name" value="VWFADOMAIN"/>
</dbReference>
<dbReference type="SMART" id="SM00327">
    <property type="entry name" value="VWA"/>
    <property type="match status" value="5"/>
</dbReference>
<dbReference type="PROSITE" id="PS50835">
    <property type="entry name" value="IG_LIKE"/>
    <property type="match status" value="7"/>
</dbReference>
<dbReference type="FunFam" id="3.40.50.410:FF:000004">
    <property type="entry name" value="collagen alpha-6(VI) chain"/>
    <property type="match status" value="2"/>
</dbReference>
<dbReference type="SMART" id="SM00409">
    <property type="entry name" value="IG"/>
    <property type="match status" value="7"/>
</dbReference>
<feature type="domain" description="VWFA" evidence="7">
    <location>
        <begin position="1154"/>
        <end position="1329"/>
    </location>
</feature>
<evidence type="ECO:0000313" key="10">
    <source>
        <dbReference type="Proteomes" id="UP000683360"/>
    </source>
</evidence>
<evidence type="ECO:0000256" key="4">
    <source>
        <dbReference type="ARBA" id="ARBA00022737"/>
    </source>
</evidence>
<accession>A0A8S3UD20</accession>
<evidence type="ECO:0000256" key="6">
    <source>
        <dbReference type="SAM" id="MobiDB-lite"/>
    </source>
</evidence>
<dbReference type="SMART" id="SM00408">
    <property type="entry name" value="IGc2"/>
    <property type="match status" value="7"/>
</dbReference>
<feature type="region of interest" description="Disordered" evidence="6">
    <location>
        <begin position="1085"/>
        <end position="1104"/>
    </location>
</feature>
<evidence type="ECO:0000313" key="9">
    <source>
        <dbReference type="EMBL" id="CAG2240336.1"/>
    </source>
</evidence>
<evidence type="ECO:0000256" key="5">
    <source>
        <dbReference type="ARBA" id="ARBA00023180"/>
    </source>
</evidence>
<evidence type="ECO:0000256" key="2">
    <source>
        <dbReference type="ARBA" id="ARBA00022525"/>
    </source>
</evidence>
<evidence type="ECO:0000259" key="8">
    <source>
        <dbReference type="PROSITE" id="PS50835"/>
    </source>
</evidence>
<feature type="domain" description="Ig-like" evidence="8">
    <location>
        <begin position="1618"/>
        <end position="1712"/>
    </location>
</feature>
<keyword evidence="10" id="KW-1185">Reference proteome</keyword>
<keyword evidence="4" id="KW-0677">Repeat</keyword>